<organism evidence="2 3">
    <name type="scientific">Clostridium estertheticum subsp. estertheticum</name>
    <dbReference type="NCBI Taxonomy" id="1552"/>
    <lineage>
        <taxon>Bacteria</taxon>
        <taxon>Bacillati</taxon>
        <taxon>Bacillota</taxon>
        <taxon>Clostridia</taxon>
        <taxon>Eubacteriales</taxon>
        <taxon>Clostridiaceae</taxon>
        <taxon>Clostridium</taxon>
    </lineage>
</organism>
<dbReference type="Proteomes" id="UP000182569">
    <property type="component" value="Chromosome"/>
</dbReference>
<dbReference type="KEGG" id="ceu:A7L45_12780"/>
<dbReference type="OrthoDB" id="1933576at2"/>
<feature type="transmembrane region" description="Helical" evidence="1">
    <location>
        <begin position="6"/>
        <end position="29"/>
    </location>
</feature>
<dbReference type="RefSeq" id="WP_071613173.1">
    <property type="nucleotide sequence ID" value="NZ_CP015756.1"/>
</dbReference>
<accession>A0A1J0GHP3</accession>
<keyword evidence="1" id="KW-0812">Transmembrane</keyword>
<keyword evidence="3" id="KW-1185">Reference proteome</keyword>
<evidence type="ECO:0000256" key="1">
    <source>
        <dbReference type="SAM" id="Phobius"/>
    </source>
</evidence>
<dbReference type="EMBL" id="CP015756">
    <property type="protein sequence ID" value="APC40881.1"/>
    <property type="molecule type" value="Genomic_DNA"/>
</dbReference>
<sequence>MEINLLRIFFTLVNIAILVAFIIGIYKAIQSFKDFVNRSKSMEKKIDIILDKLENKKDN</sequence>
<reference evidence="3" key="1">
    <citation type="journal article" date="2016" name="Front. Microbiol.">
        <title>Complete Genome Sequence of Clostridium estertheticum DSM 8809, a Microbe Identified in Spoiled Vacuum Packed Beef.</title>
        <authorList>
            <person name="Yu Z."/>
            <person name="Gunn L."/>
            <person name="Brennan E."/>
            <person name="Reid R."/>
            <person name="Wall P.G."/>
            <person name="Gaora O.P."/>
            <person name="Hurley D."/>
            <person name="Bolton D."/>
            <person name="Fanning S."/>
        </authorList>
    </citation>
    <scope>NUCLEOTIDE SEQUENCE [LARGE SCALE GENOMIC DNA]</scope>
    <source>
        <strain evidence="3">DSM 8809</strain>
    </source>
</reference>
<evidence type="ECO:0000313" key="3">
    <source>
        <dbReference type="Proteomes" id="UP000182569"/>
    </source>
</evidence>
<name>A0A1J0GHP3_9CLOT</name>
<keyword evidence="1" id="KW-1133">Transmembrane helix</keyword>
<gene>
    <name evidence="2" type="ORF">A7L45_12780</name>
</gene>
<protein>
    <submittedName>
        <fullName evidence="2">Uncharacterized protein</fullName>
    </submittedName>
</protein>
<keyword evidence="1" id="KW-0472">Membrane</keyword>
<evidence type="ECO:0000313" key="2">
    <source>
        <dbReference type="EMBL" id="APC40881.1"/>
    </source>
</evidence>
<proteinExistence type="predicted"/>
<dbReference type="AlphaFoldDB" id="A0A1J0GHP3"/>